<evidence type="ECO:0000259" key="4">
    <source>
        <dbReference type="PROSITE" id="PS50235"/>
    </source>
</evidence>
<sequence length="1178" mass="133571">MAPKRRANASLPSKGLSPGEQLNRSNIQSSSSSSPWGWVGSAVTDAKNITLEHRLAACNLSSKKHASCVNKYAPQKLNENEKRNSPTATGELDDDVIVISDEEGPYCSKKACKTDPNCLNYLGQQAWENEDGSAHDAFFKAVKLGSDPSQDSRDINLPVGLKNLGATCYANASLQVWYRDLAFRAGVYSCEPPENVTDEKYKDSPIFQLQVTFAALQEGNKSVFNPKKLVESLQLRTSEQQDAQEFSKLFISHLDAEFKKQASPAIKTLIMDQFQGSQAYGTICHACKNRSERPCDFLELEISFNKNSDLEDRFRASLLPEQLSGDNRYFCSRCDSLQDATRYTELRRLPPVLHFSLLRFVYDVNTMERKKSKHSISFPTILKMSKFMNSKNDREKPQDQFADDDVYELRGILLHKGASAYHGHYEAQVNDVETGSWFQFNDDVVTKIGTLGDKNPSRKTTDINVEIEDEVHEKFGNVLVARINTDNIKLSPNPSRLRKDRSNARKRRRIEDSDDEVIEIQKLTLPQSTGSSSTITSRDAYMLIYARKKCQQRSRSLEGNTASIHASPKPPARVMNVIREYNNEHDEACTVYKTKAERAARQFQELRRKVQNIYMTWGATNHTESIIVSRQALEGWLSEYTIQAAIRRRNADGVSESKAEDNFFPLQISTSDITCDHGALNPTKSKDLKRIALHSVDAILKETDCIFEPLLKPSDACAECISDMFNEKLYEMDHPRSVKKLEEIYICSDGEMGYWISKKWLKDFKLNKPRMHKPSEPDPAPDSAEYYNHVICEHGGLSLNAINRRKITVEAAQLLLNLFPTWRPLSSDTEACAVCDAEIHVSKEDRKESRRRVEDEKARLKFIYEPSLDSWTGFKNNACAIIPSEFVKKWNRWVANPSPTNPRPDSLDNTRLICKHELLCFDPNCAFDMNSSLITIQREHWEMLQTLYPCGPLISLTRQTTANGGAYEHDIPVCAECRVERRIEWETTSVTIRLCNRNGSNNSSHNSDFHPKPTTYYARTGGARQSKRLRQNRKYDEQGSFTVTKSTTVKDLKIMVNEHFSIPTIRQRLFYQGKELKDNIETASAFGLFADDIIELQEIAKVHEISSDSDDARPSKKRREEAGFRGTLLCNVDSSWSSSPEPIPSSSPPTTQDKPCLACTFSNTLDAVSCEMCDTIFS</sequence>
<dbReference type="SUPFAM" id="SSF54236">
    <property type="entry name" value="Ubiquitin-like"/>
    <property type="match status" value="1"/>
</dbReference>
<name>A0A0D2LIJ2_HYPSF</name>
<organism evidence="6 7">
    <name type="scientific">Hypholoma sublateritium (strain FD-334 SS-4)</name>
    <dbReference type="NCBI Taxonomy" id="945553"/>
    <lineage>
        <taxon>Eukaryota</taxon>
        <taxon>Fungi</taxon>
        <taxon>Dikarya</taxon>
        <taxon>Basidiomycota</taxon>
        <taxon>Agaricomycotina</taxon>
        <taxon>Agaricomycetes</taxon>
        <taxon>Agaricomycetidae</taxon>
        <taxon>Agaricales</taxon>
        <taxon>Agaricineae</taxon>
        <taxon>Strophariaceae</taxon>
        <taxon>Hypholoma</taxon>
    </lineage>
</organism>
<dbReference type="InterPro" id="IPR018200">
    <property type="entry name" value="USP_CS"/>
</dbReference>
<feature type="domain" description="DUSP" evidence="5">
    <location>
        <begin position="851"/>
        <end position="961"/>
    </location>
</feature>
<dbReference type="InterPro" id="IPR006615">
    <property type="entry name" value="Pept_C19_DUSP"/>
</dbReference>
<dbReference type="InterPro" id="IPR044743">
    <property type="entry name" value="Ubl_USP48"/>
</dbReference>
<dbReference type="OMA" id="YLGQEKW"/>
<dbReference type="PROSITE" id="PS00972">
    <property type="entry name" value="USP_1"/>
    <property type="match status" value="1"/>
</dbReference>
<dbReference type="InterPro" id="IPR028889">
    <property type="entry name" value="USP"/>
</dbReference>
<protein>
    <submittedName>
        <fullName evidence="6">Uncharacterized protein</fullName>
    </submittedName>
</protein>
<feature type="domain" description="USP" evidence="4">
    <location>
        <begin position="159"/>
        <end position="484"/>
    </location>
</feature>
<evidence type="ECO:0000259" key="3">
    <source>
        <dbReference type="PROSITE" id="PS50053"/>
    </source>
</evidence>
<dbReference type="AlphaFoldDB" id="A0A0D2LIJ2"/>
<dbReference type="PROSITE" id="PS51283">
    <property type="entry name" value="DUSP"/>
    <property type="match status" value="1"/>
</dbReference>
<dbReference type="InterPro" id="IPR038765">
    <property type="entry name" value="Papain-like_cys_pep_sf"/>
</dbReference>
<accession>A0A0D2LIJ2</accession>
<dbReference type="PROSITE" id="PS00973">
    <property type="entry name" value="USP_2"/>
    <property type="match status" value="1"/>
</dbReference>
<dbReference type="OrthoDB" id="289038at2759"/>
<evidence type="ECO:0000313" key="6">
    <source>
        <dbReference type="EMBL" id="KJA27462.1"/>
    </source>
</evidence>
<dbReference type="Pfam" id="PF00443">
    <property type="entry name" value="UCH"/>
    <property type="match status" value="1"/>
</dbReference>
<feature type="region of interest" description="Disordered" evidence="2">
    <location>
        <begin position="1"/>
        <end position="37"/>
    </location>
</feature>
<dbReference type="Gene3D" id="3.10.20.90">
    <property type="entry name" value="Phosphatidylinositol 3-kinase Catalytic Subunit, Chain A, domain 1"/>
    <property type="match status" value="1"/>
</dbReference>
<dbReference type="CDD" id="cd01795">
    <property type="entry name" value="Ubl_USP48"/>
    <property type="match status" value="1"/>
</dbReference>
<evidence type="ECO:0000259" key="5">
    <source>
        <dbReference type="PROSITE" id="PS51283"/>
    </source>
</evidence>
<dbReference type="STRING" id="945553.A0A0D2LIJ2"/>
<dbReference type="GO" id="GO:0004197">
    <property type="term" value="F:cysteine-type endopeptidase activity"/>
    <property type="evidence" value="ECO:0007669"/>
    <property type="project" value="InterPro"/>
</dbReference>
<reference evidence="7" key="1">
    <citation type="submission" date="2014-04" db="EMBL/GenBank/DDBJ databases">
        <title>Evolutionary Origins and Diversification of the Mycorrhizal Mutualists.</title>
        <authorList>
            <consortium name="DOE Joint Genome Institute"/>
            <consortium name="Mycorrhizal Genomics Consortium"/>
            <person name="Kohler A."/>
            <person name="Kuo A."/>
            <person name="Nagy L.G."/>
            <person name="Floudas D."/>
            <person name="Copeland A."/>
            <person name="Barry K.W."/>
            <person name="Cichocki N."/>
            <person name="Veneault-Fourrey C."/>
            <person name="LaButti K."/>
            <person name="Lindquist E.A."/>
            <person name="Lipzen A."/>
            <person name="Lundell T."/>
            <person name="Morin E."/>
            <person name="Murat C."/>
            <person name="Riley R."/>
            <person name="Ohm R."/>
            <person name="Sun H."/>
            <person name="Tunlid A."/>
            <person name="Henrissat B."/>
            <person name="Grigoriev I.V."/>
            <person name="Hibbett D.S."/>
            <person name="Martin F."/>
        </authorList>
    </citation>
    <scope>NUCLEOTIDE SEQUENCE [LARGE SCALE GENOMIC DNA]</scope>
    <source>
        <strain evidence="7">FD-334 SS-4</strain>
    </source>
</reference>
<feature type="region of interest" description="Disordered" evidence="2">
    <location>
        <begin position="1133"/>
        <end position="1153"/>
    </location>
</feature>
<dbReference type="PROSITE" id="PS50235">
    <property type="entry name" value="USP_3"/>
    <property type="match status" value="1"/>
</dbReference>
<dbReference type="PROSITE" id="PS50053">
    <property type="entry name" value="UBIQUITIN_2"/>
    <property type="match status" value="1"/>
</dbReference>
<dbReference type="Gene3D" id="3.90.70.10">
    <property type="entry name" value="Cysteine proteinases"/>
    <property type="match status" value="1"/>
</dbReference>
<dbReference type="InterPro" id="IPR035927">
    <property type="entry name" value="DUSP-like_sf"/>
</dbReference>
<dbReference type="Pfam" id="PF00240">
    <property type="entry name" value="ubiquitin"/>
    <property type="match status" value="1"/>
</dbReference>
<evidence type="ECO:0000256" key="2">
    <source>
        <dbReference type="SAM" id="MobiDB-lite"/>
    </source>
</evidence>
<dbReference type="SUPFAM" id="SSF143791">
    <property type="entry name" value="DUSP-like"/>
    <property type="match status" value="1"/>
</dbReference>
<comment type="similarity">
    <text evidence="1">Belongs to the peptidase C19 family.</text>
</comment>
<dbReference type="EMBL" id="KN817524">
    <property type="protein sequence ID" value="KJA27462.1"/>
    <property type="molecule type" value="Genomic_DNA"/>
</dbReference>
<dbReference type="InterPro" id="IPR029071">
    <property type="entry name" value="Ubiquitin-like_domsf"/>
</dbReference>
<dbReference type="PANTHER" id="PTHR24006">
    <property type="entry name" value="UBIQUITIN CARBOXYL-TERMINAL HYDROLASE"/>
    <property type="match status" value="1"/>
</dbReference>
<keyword evidence="7" id="KW-1185">Reference proteome</keyword>
<dbReference type="GO" id="GO:0016579">
    <property type="term" value="P:protein deubiquitination"/>
    <property type="evidence" value="ECO:0007669"/>
    <property type="project" value="InterPro"/>
</dbReference>
<feature type="domain" description="Ubiquitin-like" evidence="3">
    <location>
        <begin position="1029"/>
        <end position="1096"/>
    </location>
</feature>
<dbReference type="InterPro" id="IPR001394">
    <property type="entry name" value="Peptidase_C19_UCH"/>
</dbReference>
<dbReference type="GO" id="GO:0005634">
    <property type="term" value="C:nucleus"/>
    <property type="evidence" value="ECO:0007669"/>
    <property type="project" value="TreeGrafter"/>
</dbReference>
<feature type="region of interest" description="Disordered" evidence="2">
    <location>
        <begin position="490"/>
        <end position="510"/>
    </location>
</feature>
<dbReference type="SMART" id="SM00213">
    <property type="entry name" value="UBQ"/>
    <property type="match status" value="1"/>
</dbReference>
<dbReference type="Proteomes" id="UP000054270">
    <property type="component" value="Unassembled WGS sequence"/>
</dbReference>
<dbReference type="InterPro" id="IPR000626">
    <property type="entry name" value="Ubiquitin-like_dom"/>
</dbReference>
<dbReference type="InterPro" id="IPR050164">
    <property type="entry name" value="Peptidase_C19"/>
</dbReference>
<dbReference type="GO" id="GO:0004843">
    <property type="term" value="F:cysteine-type deubiquitinase activity"/>
    <property type="evidence" value="ECO:0007669"/>
    <property type="project" value="InterPro"/>
</dbReference>
<feature type="compositionally biased region" description="Basic residues" evidence="2">
    <location>
        <begin position="496"/>
        <end position="508"/>
    </location>
</feature>
<dbReference type="GO" id="GO:0005829">
    <property type="term" value="C:cytosol"/>
    <property type="evidence" value="ECO:0007669"/>
    <property type="project" value="TreeGrafter"/>
</dbReference>
<proteinExistence type="inferred from homology"/>
<evidence type="ECO:0000256" key="1">
    <source>
        <dbReference type="ARBA" id="ARBA00009085"/>
    </source>
</evidence>
<dbReference type="SUPFAM" id="SSF54001">
    <property type="entry name" value="Cysteine proteinases"/>
    <property type="match status" value="1"/>
</dbReference>
<gene>
    <name evidence="6" type="ORF">HYPSUDRAFT_83788</name>
</gene>
<evidence type="ECO:0000313" key="7">
    <source>
        <dbReference type="Proteomes" id="UP000054270"/>
    </source>
</evidence>